<organism evidence="3 4">
    <name type="scientific">Heligmosomoides polygyrus</name>
    <name type="common">Parasitic roundworm</name>
    <dbReference type="NCBI Taxonomy" id="6339"/>
    <lineage>
        <taxon>Eukaryota</taxon>
        <taxon>Metazoa</taxon>
        <taxon>Ecdysozoa</taxon>
        <taxon>Nematoda</taxon>
        <taxon>Chromadorea</taxon>
        <taxon>Rhabditida</taxon>
        <taxon>Rhabditina</taxon>
        <taxon>Rhabditomorpha</taxon>
        <taxon>Strongyloidea</taxon>
        <taxon>Heligmosomidae</taxon>
        <taxon>Heligmosomoides</taxon>
    </lineage>
</organism>
<dbReference type="EMBL" id="UZAH01030575">
    <property type="protein sequence ID" value="VDP11019.1"/>
    <property type="molecule type" value="Genomic_DNA"/>
</dbReference>
<dbReference type="WBParaSite" id="HPBE_0001827501-mRNA-1">
    <property type="protein sequence ID" value="HPBE_0001827501-mRNA-1"/>
    <property type="gene ID" value="HPBE_0001827501"/>
</dbReference>
<keyword evidence="1" id="KW-1133">Transmembrane helix</keyword>
<proteinExistence type="predicted"/>
<reference evidence="2 3" key="1">
    <citation type="submission" date="2018-11" db="EMBL/GenBank/DDBJ databases">
        <authorList>
            <consortium name="Pathogen Informatics"/>
        </authorList>
    </citation>
    <scope>NUCLEOTIDE SEQUENCE [LARGE SCALE GENOMIC DNA]</scope>
</reference>
<keyword evidence="1" id="KW-0472">Membrane</keyword>
<dbReference type="AlphaFoldDB" id="A0A183G8Q3"/>
<feature type="transmembrane region" description="Helical" evidence="1">
    <location>
        <begin position="12"/>
        <end position="31"/>
    </location>
</feature>
<keyword evidence="3" id="KW-1185">Reference proteome</keyword>
<accession>A0A183G8Q3</accession>
<reference evidence="4" key="2">
    <citation type="submission" date="2019-09" db="UniProtKB">
        <authorList>
            <consortium name="WormBaseParasite"/>
        </authorList>
    </citation>
    <scope>IDENTIFICATION</scope>
</reference>
<dbReference type="Proteomes" id="UP000050761">
    <property type="component" value="Unassembled WGS sequence"/>
</dbReference>
<dbReference type="OrthoDB" id="5860790at2759"/>
<name>A0A183G8Q3_HELPZ</name>
<evidence type="ECO:0000313" key="4">
    <source>
        <dbReference type="WBParaSite" id="HPBE_0001827501-mRNA-1"/>
    </source>
</evidence>
<gene>
    <name evidence="2" type="ORF">HPBE_LOCUS18274</name>
</gene>
<accession>A0A3P8EGB8</accession>
<sequence>MFSIFINCLARLAPALGGLISLICSVFLYEWQRLHGSKLTRECRATFNYKDLFAKDSNYIPYYGMGWLFGERYKGYVLPCTDGDDERTPNEYVI</sequence>
<protein>
    <submittedName>
        <fullName evidence="4">Secreted protein</fullName>
    </submittedName>
</protein>
<keyword evidence="1" id="KW-0812">Transmembrane</keyword>
<evidence type="ECO:0000256" key="1">
    <source>
        <dbReference type="SAM" id="Phobius"/>
    </source>
</evidence>
<evidence type="ECO:0000313" key="3">
    <source>
        <dbReference type="Proteomes" id="UP000050761"/>
    </source>
</evidence>
<evidence type="ECO:0000313" key="2">
    <source>
        <dbReference type="EMBL" id="VDP11019.1"/>
    </source>
</evidence>